<sequence>ELWDDFVLNCQRKYKPGSYVTIDEQLLGFRRKCPFRMYIPKKLSKYGIKIVMACDTTTEYMLNGILYAGNKTQIGRQALAEPIQLDLSCTIRSNRKGVPSEQLNKKERPVKTSLFLFDREKTLVSYKPKKNEVVLPFSTMY</sequence>
<dbReference type="AlphaFoldDB" id="A0A1B6EW98"/>
<feature type="domain" description="PiggyBac transposable element-derived protein" evidence="1">
    <location>
        <begin position="1"/>
        <end position="73"/>
    </location>
</feature>
<dbReference type="PANTHER" id="PTHR46599:SF6">
    <property type="entry name" value="DUAL SPECIFICITY PHOSPHATASE 26"/>
    <property type="match status" value="1"/>
</dbReference>
<gene>
    <name evidence="2" type="ORF">g.47827</name>
</gene>
<proteinExistence type="predicted"/>
<accession>A0A1B6EW98</accession>
<dbReference type="Pfam" id="PF13843">
    <property type="entry name" value="DDE_Tnp_1_7"/>
    <property type="match status" value="1"/>
</dbReference>
<feature type="non-terminal residue" evidence="2">
    <location>
        <position position="1"/>
    </location>
</feature>
<dbReference type="EMBL" id="GECZ01027513">
    <property type="protein sequence ID" value="JAS42256.1"/>
    <property type="molecule type" value="Transcribed_RNA"/>
</dbReference>
<dbReference type="InterPro" id="IPR029526">
    <property type="entry name" value="PGBD"/>
</dbReference>
<reference evidence="2" key="1">
    <citation type="submission" date="2015-11" db="EMBL/GenBank/DDBJ databases">
        <title>De novo transcriptome assembly of four potential Pierce s Disease insect vectors from Arizona vineyards.</title>
        <authorList>
            <person name="Tassone E.E."/>
        </authorList>
    </citation>
    <scope>NUCLEOTIDE SEQUENCE</scope>
</reference>
<feature type="non-terminal residue" evidence="2">
    <location>
        <position position="141"/>
    </location>
</feature>
<evidence type="ECO:0000313" key="2">
    <source>
        <dbReference type="EMBL" id="JAS42256.1"/>
    </source>
</evidence>
<dbReference type="PANTHER" id="PTHR46599">
    <property type="entry name" value="PIGGYBAC TRANSPOSABLE ELEMENT-DERIVED PROTEIN 4"/>
    <property type="match status" value="1"/>
</dbReference>
<organism evidence="2">
    <name type="scientific">Cuerna arida</name>
    <dbReference type="NCBI Taxonomy" id="1464854"/>
    <lineage>
        <taxon>Eukaryota</taxon>
        <taxon>Metazoa</taxon>
        <taxon>Ecdysozoa</taxon>
        <taxon>Arthropoda</taxon>
        <taxon>Hexapoda</taxon>
        <taxon>Insecta</taxon>
        <taxon>Pterygota</taxon>
        <taxon>Neoptera</taxon>
        <taxon>Paraneoptera</taxon>
        <taxon>Hemiptera</taxon>
        <taxon>Auchenorrhyncha</taxon>
        <taxon>Membracoidea</taxon>
        <taxon>Cicadellidae</taxon>
        <taxon>Cicadellinae</taxon>
        <taxon>Proconiini</taxon>
        <taxon>Cuerna</taxon>
    </lineage>
</organism>
<protein>
    <recommendedName>
        <fullName evidence="1">PiggyBac transposable element-derived protein domain-containing protein</fullName>
    </recommendedName>
</protein>
<name>A0A1B6EW98_9HEMI</name>
<evidence type="ECO:0000259" key="1">
    <source>
        <dbReference type="Pfam" id="PF13843"/>
    </source>
</evidence>